<name>A0ABT9TT29_PAENI</name>
<sequence length="125" mass="13926">MNSRDIPAQVDLASNAEGVDRFTAPMRVLIGHLQGLTSPQELTPLLEVAREYWGTTNGDPDALFDAKAKCWEFLDPIPIHQHLDTPEARYARALLCVLDPPGDGDIEEELHDTAEWFAPIVRGTY</sequence>
<keyword evidence="2" id="KW-1185">Reference proteome</keyword>
<dbReference type="EMBL" id="JAUSSW010000016">
    <property type="protein sequence ID" value="MDQ0104384.1"/>
    <property type="molecule type" value="Genomic_DNA"/>
</dbReference>
<gene>
    <name evidence="1" type="ORF">J2T10_004058</name>
</gene>
<protein>
    <submittedName>
        <fullName evidence="1">Uncharacterized protein</fullName>
    </submittedName>
</protein>
<comment type="caution">
    <text evidence="1">The sequence shown here is derived from an EMBL/GenBank/DDBJ whole genome shotgun (WGS) entry which is preliminary data.</text>
</comment>
<dbReference type="Proteomes" id="UP001244563">
    <property type="component" value="Unassembled WGS sequence"/>
</dbReference>
<reference evidence="1 2" key="1">
    <citation type="submission" date="2023-07" db="EMBL/GenBank/DDBJ databases">
        <title>Sorghum-associated microbial communities from plants grown in Nebraska, USA.</title>
        <authorList>
            <person name="Schachtman D."/>
        </authorList>
    </citation>
    <scope>NUCLEOTIDE SEQUENCE [LARGE SCALE GENOMIC DNA]</scope>
    <source>
        <strain evidence="1 2">CC523</strain>
    </source>
</reference>
<accession>A0ABT9TT29</accession>
<evidence type="ECO:0000313" key="2">
    <source>
        <dbReference type="Proteomes" id="UP001244563"/>
    </source>
</evidence>
<proteinExistence type="predicted"/>
<evidence type="ECO:0000313" key="1">
    <source>
        <dbReference type="EMBL" id="MDQ0104384.1"/>
    </source>
</evidence>
<organism evidence="1 2">
    <name type="scientific">Paenarthrobacter nicotinovorans</name>
    <name type="common">Arthrobacter nicotinovorans</name>
    <dbReference type="NCBI Taxonomy" id="29320"/>
    <lineage>
        <taxon>Bacteria</taxon>
        <taxon>Bacillati</taxon>
        <taxon>Actinomycetota</taxon>
        <taxon>Actinomycetes</taxon>
        <taxon>Micrococcales</taxon>
        <taxon>Micrococcaceae</taxon>
        <taxon>Paenarthrobacter</taxon>
    </lineage>
</organism>